<sequence>MKIRNSLSKIFIFTLVALLSGRALACENLFSHPITASELKQMSKLLVNSNPLQTQFEQTRKLAILKRPLKSSGRVSFSPKRGVIWQQQKPFKTTLILQANSLTQVNSQGQVSVITGGESNTISELLSPVMNGMFTGNIAALQESFDLYFQNDVDKEYWLLGLIPKNNLAKKAFSSIVIRGDNIATKSEFSIQTIVLTSNAIKNKKSDVTTIRFIEPQTHSLGKNDLQLFELSSSNSVL</sequence>
<evidence type="ECO:0000256" key="5">
    <source>
        <dbReference type="SAM" id="SignalP"/>
    </source>
</evidence>
<evidence type="ECO:0000256" key="3">
    <source>
        <dbReference type="ARBA" id="ARBA00022729"/>
    </source>
</evidence>
<keyword evidence="3 5" id="KW-0732">Signal</keyword>
<comment type="subunit">
    <text evidence="1">Monomer.</text>
</comment>
<dbReference type="GO" id="GO:0015031">
    <property type="term" value="P:protein transport"/>
    <property type="evidence" value="ECO:0007669"/>
    <property type="project" value="UniProtKB-KW"/>
</dbReference>
<dbReference type="Gene3D" id="2.50.20.10">
    <property type="entry name" value="Lipoprotein localisation LolA/LolB/LppX"/>
    <property type="match status" value="1"/>
</dbReference>
<evidence type="ECO:0000313" key="6">
    <source>
        <dbReference type="EMBL" id="RLV60529.1"/>
    </source>
</evidence>
<feature type="signal peptide" evidence="5">
    <location>
        <begin position="1"/>
        <end position="25"/>
    </location>
</feature>
<evidence type="ECO:0000256" key="2">
    <source>
        <dbReference type="ARBA" id="ARBA00022448"/>
    </source>
</evidence>
<gene>
    <name evidence="6" type="ORF">D5018_06165</name>
</gene>
<keyword evidence="6" id="KW-0449">Lipoprotein</keyword>
<keyword evidence="4" id="KW-0653">Protein transport</keyword>
<organism evidence="6 7">
    <name type="scientific">Parashewanella curva</name>
    <dbReference type="NCBI Taxonomy" id="2338552"/>
    <lineage>
        <taxon>Bacteria</taxon>
        <taxon>Pseudomonadati</taxon>
        <taxon>Pseudomonadota</taxon>
        <taxon>Gammaproteobacteria</taxon>
        <taxon>Alteromonadales</taxon>
        <taxon>Shewanellaceae</taxon>
        <taxon>Parashewanella</taxon>
    </lineage>
</organism>
<comment type="caution">
    <text evidence="6">The sequence shown here is derived from an EMBL/GenBank/DDBJ whole genome shotgun (WGS) entry which is preliminary data.</text>
</comment>
<dbReference type="SUPFAM" id="SSF89392">
    <property type="entry name" value="Prokaryotic lipoproteins and lipoprotein localization factors"/>
    <property type="match status" value="1"/>
</dbReference>
<protein>
    <submittedName>
        <fullName evidence="6">Outer membrane lipoprotein carrier protein LolA</fullName>
    </submittedName>
</protein>
<dbReference type="OrthoDB" id="5700849at2"/>
<accession>A0A3L8Q0H8</accession>
<keyword evidence="7" id="KW-1185">Reference proteome</keyword>
<dbReference type="CDD" id="cd16325">
    <property type="entry name" value="LolA"/>
    <property type="match status" value="1"/>
</dbReference>
<dbReference type="AlphaFoldDB" id="A0A3L8Q0H8"/>
<name>A0A3L8Q0H8_9GAMM</name>
<dbReference type="InterPro" id="IPR029046">
    <property type="entry name" value="LolA/LolB/LppX"/>
</dbReference>
<evidence type="ECO:0000256" key="1">
    <source>
        <dbReference type="ARBA" id="ARBA00011245"/>
    </source>
</evidence>
<dbReference type="InterPro" id="IPR004564">
    <property type="entry name" value="OM_lipoprot_carrier_LolA-like"/>
</dbReference>
<evidence type="ECO:0000256" key="4">
    <source>
        <dbReference type="ARBA" id="ARBA00022927"/>
    </source>
</evidence>
<evidence type="ECO:0000313" key="7">
    <source>
        <dbReference type="Proteomes" id="UP000281474"/>
    </source>
</evidence>
<feature type="chain" id="PRO_5018030487" evidence="5">
    <location>
        <begin position="26"/>
        <end position="238"/>
    </location>
</feature>
<dbReference type="Proteomes" id="UP000281474">
    <property type="component" value="Unassembled WGS sequence"/>
</dbReference>
<proteinExistence type="predicted"/>
<keyword evidence="2" id="KW-0813">Transport</keyword>
<reference evidence="6 7" key="1">
    <citation type="submission" date="2018-09" db="EMBL/GenBank/DDBJ databases">
        <title>Phylogeny of the Shewanellaceae, and recommendation for two new genera, Pseudoshewanella and Parashewanella.</title>
        <authorList>
            <person name="Wang G."/>
        </authorList>
    </citation>
    <scope>NUCLEOTIDE SEQUENCE [LARGE SCALE GENOMIC DNA]</scope>
    <source>
        <strain evidence="6 7">C51</strain>
    </source>
</reference>
<dbReference type="RefSeq" id="WP_121838136.1">
    <property type="nucleotide sequence ID" value="NZ_ML014763.1"/>
</dbReference>
<dbReference type="EMBL" id="QZEI01000014">
    <property type="protein sequence ID" value="RLV60529.1"/>
    <property type="molecule type" value="Genomic_DNA"/>
</dbReference>